<evidence type="ECO:0000256" key="1">
    <source>
        <dbReference type="SAM" id="MobiDB-lite"/>
    </source>
</evidence>
<feature type="compositionally biased region" description="Polar residues" evidence="1">
    <location>
        <begin position="34"/>
        <end position="53"/>
    </location>
</feature>
<feature type="compositionally biased region" description="Basic and acidic residues" evidence="1">
    <location>
        <begin position="1"/>
        <end position="12"/>
    </location>
</feature>
<protein>
    <submittedName>
        <fullName evidence="2">Uncharacterized protein</fullName>
    </submittedName>
</protein>
<accession>A0AAV7LP49</accession>
<sequence length="133" mass="14021">MPRALLGRDRCPRKLPRGQAARLHGAARPRVRAQVSSQQSTNPGHSVSSSQCGTSALRYSSPLLAPAGPYKGMYPATAFGRVALEWCGPTCAADRPPLVPGARARPHAAPRSPVCFGARSPAPSCVRRAVRVS</sequence>
<organism evidence="2 3">
    <name type="scientific">Pleurodeles waltl</name>
    <name type="common">Iberian ribbed newt</name>
    <dbReference type="NCBI Taxonomy" id="8319"/>
    <lineage>
        <taxon>Eukaryota</taxon>
        <taxon>Metazoa</taxon>
        <taxon>Chordata</taxon>
        <taxon>Craniata</taxon>
        <taxon>Vertebrata</taxon>
        <taxon>Euteleostomi</taxon>
        <taxon>Amphibia</taxon>
        <taxon>Batrachia</taxon>
        <taxon>Caudata</taxon>
        <taxon>Salamandroidea</taxon>
        <taxon>Salamandridae</taxon>
        <taxon>Pleurodelinae</taxon>
        <taxon>Pleurodeles</taxon>
    </lineage>
</organism>
<proteinExistence type="predicted"/>
<dbReference type="Proteomes" id="UP001066276">
    <property type="component" value="Chromosome 11"/>
</dbReference>
<evidence type="ECO:0000313" key="3">
    <source>
        <dbReference type="Proteomes" id="UP001066276"/>
    </source>
</evidence>
<feature type="region of interest" description="Disordered" evidence="1">
    <location>
        <begin position="1"/>
        <end position="53"/>
    </location>
</feature>
<keyword evidence="3" id="KW-1185">Reference proteome</keyword>
<evidence type="ECO:0000313" key="2">
    <source>
        <dbReference type="EMBL" id="KAJ1092309.1"/>
    </source>
</evidence>
<reference evidence="2" key="1">
    <citation type="journal article" date="2022" name="bioRxiv">
        <title>Sequencing and chromosome-scale assembly of the giantPleurodeles waltlgenome.</title>
        <authorList>
            <person name="Brown T."/>
            <person name="Elewa A."/>
            <person name="Iarovenko S."/>
            <person name="Subramanian E."/>
            <person name="Araus A.J."/>
            <person name="Petzold A."/>
            <person name="Susuki M."/>
            <person name="Suzuki K.-i.T."/>
            <person name="Hayashi T."/>
            <person name="Toyoda A."/>
            <person name="Oliveira C."/>
            <person name="Osipova E."/>
            <person name="Leigh N.D."/>
            <person name="Simon A."/>
            <person name="Yun M.H."/>
        </authorList>
    </citation>
    <scope>NUCLEOTIDE SEQUENCE</scope>
    <source>
        <strain evidence="2">20211129_DDA</strain>
        <tissue evidence="2">Liver</tissue>
    </source>
</reference>
<comment type="caution">
    <text evidence="2">The sequence shown here is derived from an EMBL/GenBank/DDBJ whole genome shotgun (WGS) entry which is preliminary data.</text>
</comment>
<gene>
    <name evidence="2" type="ORF">NDU88_005420</name>
</gene>
<name>A0AAV7LP49_PLEWA</name>
<dbReference type="AlphaFoldDB" id="A0AAV7LP49"/>
<dbReference type="EMBL" id="JANPWB010000015">
    <property type="protein sequence ID" value="KAJ1092309.1"/>
    <property type="molecule type" value="Genomic_DNA"/>
</dbReference>